<dbReference type="AlphaFoldDB" id="A0A9E2KPA6"/>
<accession>A0A9E2KPA6</accession>
<dbReference type="PANTHER" id="PTHR11496">
    <property type="entry name" value="ALCOHOL DEHYDROGENASE"/>
    <property type="match status" value="1"/>
</dbReference>
<dbReference type="GO" id="GO:0004022">
    <property type="term" value="F:alcohol dehydrogenase (NAD+) activity"/>
    <property type="evidence" value="ECO:0007669"/>
    <property type="project" value="UniProtKB-EC"/>
</dbReference>
<evidence type="ECO:0000313" key="4">
    <source>
        <dbReference type="EMBL" id="MBU3827183.1"/>
    </source>
</evidence>
<evidence type="ECO:0000313" key="5">
    <source>
        <dbReference type="Proteomes" id="UP000824150"/>
    </source>
</evidence>
<reference evidence="4" key="2">
    <citation type="submission" date="2021-04" db="EMBL/GenBank/DDBJ databases">
        <authorList>
            <person name="Gilroy R."/>
        </authorList>
    </citation>
    <scope>NUCLEOTIDE SEQUENCE</scope>
    <source>
        <strain evidence="4">687</strain>
    </source>
</reference>
<gene>
    <name evidence="4" type="ORF">IAA31_06815</name>
</gene>
<name>A0A9E2KPA6_9GAMM</name>
<dbReference type="GO" id="GO:0046872">
    <property type="term" value="F:metal ion binding"/>
    <property type="evidence" value="ECO:0007669"/>
    <property type="project" value="InterPro"/>
</dbReference>
<comment type="caution">
    <text evidence="4">The sequence shown here is derived from an EMBL/GenBank/DDBJ whole genome shotgun (WGS) entry which is preliminary data.</text>
</comment>
<dbReference type="Pfam" id="PF25137">
    <property type="entry name" value="ADH_Fe_C"/>
    <property type="match status" value="1"/>
</dbReference>
<proteinExistence type="predicted"/>
<dbReference type="SUPFAM" id="SSF56796">
    <property type="entry name" value="Dehydroquinate synthase-like"/>
    <property type="match status" value="1"/>
</dbReference>
<dbReference type="InterPro" id="IPR039697">
    <property type="entry name" value="Alcohol_dehydrogenase_Fe"/>
</dbReference>
<keyword evidence="1 4" id="KW-0560">Oxidoreductase</keyword>
<feature type="domain" description="Alcohol dehydrogenase iron-type/glycerol dehydrogenase GldA" evidence="2">
    <location>
        <begin position="62"/>
        <end position="164"/>
    </location>
</feature>
<dbReference type="InterPro" id="IPR001670">
    <property type="entry name" value="ADH_Fe/GldA"/>
</dbReference>
<dbReference type="Gene3D" id="1.20.1090.10">
    <property type="entry name" value="Dehydroquinate synthase-like - alpha domain"/>
    <property type="match status" value="1"/>
</dbReference>
<evidence type="ECO:0000259" key="2">
    <source>
        <dbReference type="Pfam" id="PF00465"/>
    </source>
</evidence>
<dbReference type="Pfam" id="PF00465">
    <property type="entry name" value="Fe-ADH"/>
    <property type="match status" value="1"/>
</dbReference>
<evidence type="ECO:0000259" key="3">
    <source>
        <dbReference type="Pfam" id="PF25137"/>
    </source>
</evidence>
<sequence length="373" mass="40057">MLVMQKAFQVKTKIITAADLTALRALLPLHDSDVVLTEERLTDKLALPTYVQVITRESLGCGPNTPDIVSAAVKAIGSGAKRIIGIGGGATLDLAKLLSLEQALPLDVAFARQELLRKGRKLILVPATPGTGSEVTPYCAIYFPQLGAQLILNSDALYADTAFLCPEFLVDIPFKVFAASSFDAFTHACESYLSALATPFSQLMALQAVKLLISAWQNIVQQGVGVLEDEVANVQLAGTLAGISYANAGCAAVHALAYPLSTRLKIPHGEANYLVFNAVMELYQQKAPQGALAGLTSLMAVLLDCAPQQVFKVFDNLCQSLLPRRSLRQCGMEESQIIAFTDMVLTRQNMLIANGYVQLSAGEIAAIYRKLLQ</sequence>
<feature type="domain" description="Fe-containing alcohol dehydrogenase-like C-terminal" evidence="3">
    <location>
        <begin position="178"/>
        <end position="371"/>
    </location>
</feature>
<dbReference type="EC" id="1.1.1.1" evidence="4"/>
<dbReference type="Gene3D" id="3.40.50.1970">
    <property type="match status" value="1"/>
</dbReference>
<dbReference type="EMBL" id="JAHLFG010000073">
    <property type="protein sequence ID" value="MBU3827183.1"/>
    <property type="molecule type" value="Genomic_DNA"/>
</dbReference>
<dbReference type="Proteomes" id="UP000824150">
    <property type="component" value="Unassembled WGS sequence"/>
</dbReference>
<evidence type="ECO:0000256" key="1">
    <source>
        <dbReference type="ARBA" id="ARBA00023002"/>
    </source>
</evidence>
<dbReference type="PANTHER" id="PTHR11496:SF83">
    <property type="entry name" value="HYDROXYACID-OXOACID TRANSHYDROGENASE, MITOCHONDRIAL"/>
    <property type="match status" value="1"/>
</dbReference>
<organism evidence="4 5">
    <name type="scientific">Candidatus Anaerobiospirillum merdipullorum</name>
    <dbReference type="NCBI Taxonomy" id="2838450"/>
    <lineage>
        <taxon>Bacteria</taxon>
        <taxon>Pseudomonadati</taxon>
        <taxon>Pseudomonadota</taxon>
        <taxon>Gammaproteobacteria</taxon>
        <taxon>Aeromonadales</taxon>
        <taxon>Succinivibrionaceae</taxon>
        <taxon>Anaerobiospirillum</taxon>
    </lineage>
</organism>
<protein>
    <submittedName>
        <fullName evidence="4">Iron-containing alcohol dehydrogenase</fullName>
        <ecNumber evidence="4">1.1.1.1</ecNumber>
    </submittedName>
</protein>
<dbReference type="InterPro" id="IPR056798">
    <property type="entry name" value="ADH_Fe_C"/>
</dbReference>
<reference evidence="4" key="1">
    <citation type="journal article" date="2021" name="PeerJ">
        <title>Extensive microbial diversity within the chicken gut microbiome revealed by metagenomics and culture.</title>
        <authorList>
            <person name="Gilroy R."/>
            <person name="Ravi A."/>
            <person name="Getino M."/>
            <person name="Pursley I."/>
            <person name="Horton D.L."/>
            <person name="Alikhan N.F."/>
            <person name="Baker D."/>
            <person name="Gharbi K."/>
            <person name="Hall N."/>
            <person name="Watson M."/>
            <person name="Adriaenssens E.M."/>
            <person name="Foster-Nyarko E."/>
            <person name="Jarju S."/>
            <person name="Secka A."/>
            <person name="Antonio M."/>
            <person name="Oren A."/>
            <person name="Chaudhuri R.R."/>
            <person name="La Ragione R."/>
            <person name="Hildebrand F."/>
            <person name="Pallen M.J."/>
        </authorList>
    </citation>
    <scope>NUCLEOTIDE SEQUENCE</scope>
    <source>
        <strain evidence="4">687</strain>
    </source>
</reference>